<keyword evidence="6" id="KW-1003">Cell membrane</keyword>
<reference evidence="7 8" key="1">
    <citation type="submission" date="2015-05" db="EMBL/GenBank/DDBJ databases">
        <authorList>
            <person name="Tang B."/>
            <person name="Yu Y."/>
        </authorList>
    </citation>
    <scope>NUCLEOTIDE SEQUENCE [LARGE SCALE GENOMIC DNA]</scope>
    <source>
        <strain evidence="7 8">DSM 7029</strain>
    </source>
</reference>
<dbReference type="OrthoDB" id="9807214at2"/>
<evidence type="ECO:0000256" key="3">
    <source>
        <dbReference type="ARBA" id="ARBA00022692"/>
    </source>
</evidence>
<dbReference type="PROSITE" id="PS50895">
    <property type="entry name" value="SURF1"/>
    <property type="match status" value="1"/>
</dbReference>
<name>A0A0G3BLD1_9BURK</name>
<evidence type="ECO:0000256" key="2">
    <source>
        <dbReference type="ARBA" id="ARBA00007165"/>
    </source>
</evidence>
<keyword evidence="4 6" id="KW-1133">Transmembrane helix</keyword>
<sequence length="255" mass="28084">MSDSPSRPPRRRGSFVALLVAGALVFAGLLALGVWQLQRLSWKQDLIARVEQRLQAEPVAAPAPAAWPGLTRGADEYRRVRVRGHYAHQLETLVQATTELGSGYWVLTPLYSEQGYWVLVNRGFVPPERRLPTQRPAPAGPQEVVGLLRLTEPEGRLLQRNDPAAGRWYSRDVQAIALARALGQPPHAGPVAPYFIDAAADAGASTAWPRPGLTVVRFSNSHLVYALTWFTLAAMLAGAMAYLVREERRQRRVAG</sequence>
<dbReference type="Proteomes" id="UP000035352">
    <property type="component" value="Chromosome"/>
</dbReference>
<protein>
    <recommendedName>
        <fullName evidence="6">SURF1-like protein</fullName>
    </recommendedName>
</protein>
<keyword evidence="8" id="KW-1185">Reference proteome</keyword>
<evidence type="ECO:0000313" key="7">
    <source>
        <dbReference type="EMBL" id="AKJ27325.1"/>
    </source>
</evidence>
<comment type="similarity">
    <text evidence="2 6">Belongs to the SURF1 family.</text>
</comment>
<evidence type="ECO:0000256" key="5">
    <source>
        <dbReference type="ARBA" id="ARBA00023136"/>
    </source>
</evidence>
<keyword evidence="5 6" id="KW-0472">Membrane</keyword>
<dbReference type="PATRIC" id="fig|413882.6.peg.671"/>
<dbReference type="PANTHER" id="PTHR23427">
    <property type="entry name" value="SURFEIT LOCUS PROTEIN"/>
    <property type="match status" value="1"/>
</dbReference>
<evidence type="ECO:0000256" key="1">
    <source>
        <dbReference type="ARBA" id="ARBA00004370"/>
    </source>
</evidence>
<dbReference type="RefSeq" id="WP_047193454.1">
    <property type="nucleotide sequence ID" value="NZ_CP011371.1"/>
</dbReference>
<dbReference type="PANTHER" id="PTHR23427:SF2">
    <property type="entry name" value="SURFEIT LOCUS PROTEIN 1"/>
    <property type="match status" value="1"/>
</dbReference>
<dbReference type="GO" id="GO:0005886">
    <property type="term" value="C:plasma membrane"/>
    <property type="evidence" value="ECO:0007669"/>
    <property type="project" value="UniProtKB-SubCell"/>
</dbReference>
<dbReference type="InterPro" id="IPR002994">
    <property type="entry name" value="Surf1/Shy1"/>
</dbReference>
<dbReference type="AlphaFoldDB" id="A0A0G3BLD1"/>
<dbReference type="Pfam" id="PF02104">
    <property type="entry name" value="SURF1"/>
    <property type="match status" value="1"/>
</dbReference>
<gene>
    <name evidence="7" type="ORF">AAW51_0634</name>
</gene>
<accession>A0A0G3BLD1</accession>
<dbReference type="EMBL" id="CP011371">
    <property type="protein sequence ID" value="AKJ27325.1"/>
    <property type="molecule type" value="Genomic_DNA"/>
</dbReference>
<keyword evidence="3 6" id="KW-0812">Transmembrane</keyword>
<evidence type="ECO:0000256" key="6">
    <source>
        <dbReference type="RuleBase" id="RU363076"/>
    </source>
</evidence>
<dbReference type="STRING" id="413882.AAW51_0634"/>
<feature type="transmembrane region" description="Helical" evidence="6">
    <location>
        <begin position="223"/>
        <end position="244"/>
    </location>
</feature>
<evidence type="ECO:0000256" key="4">
    <source>
        <dbReference type="ARBA" id="ARBA00022989"/>
    </source>
</evidence>
<comment type="caution">
    <text evidence="6">Lacks conserved residue(s) required for the propagation of feature annotation.</text>
</comment>
<proteinExistence type="inferred from homology"/>
<evidence type="ECO:0000313" key="8">
    <source>
        <dbReference type="Proteomes" id="UP000035352"/>
    </source>
</evidence>
<dbReference type="CDD" id="cd06662">
    <property type="entry name" value="SURF1"/>
    <property type="match status" value="1"/>
</dbReference>
<organism evidence="7 8">
    <name type="scientific">Caldimonas brevitalea</name>
    <dbReference type="NCBI Taxonomy" id="413882"/>
    <lineage>
        <taxon>Bacteria</taxon>
        <taxon>Pseudomonadati</taxon>
        <taxon>Pseudomonadota</taxon>
        <taxon>Betaproteobacteria</taxon>
        <taxon>Burkholderiales</taxon>
        <taxon>Sphaerotilaceae</taxon>
        <taxon>Caldimonas</taxon>
    </lineage>
</organism>
<dbReference type="InterPro" id="IPR045214">
    <property type="entry name" value="Surf1/Surf4"/>
</dbReference>
<dbReference type="KEGG" id="pbh:AAW51_0634"/>
<comment type="subcellular location">
    <subcellularLocation>
        <location evidence="6">Cell membrane</location>
        <topology evidence="6">Multi-pass membrane protein</topology>
    </subcellularLocation>
    <subcellularLocation>
        <location evidence="1">Membrane</location>
    </subcellularLocation>
</comment>